<feature type="domain" description="AbiEi antitoxin N-terminal" evidence="2">
    <location>
        <begin position="9"/>
        <end position="54"/>
    </location>
</feature>
<reference evidence="3" key="1">
    <citation type="submission" date="2023-02" db="EMBL/GenBank/DDBJ databases">
        <title>A novel hydrolase synthesized by Rhodococcus erythropolis HQ is responsible for the detoxification of Zearalenone.</title>
        <authorList>
            <person name="Hu J."/>
            <person name="Xu J."/>
        </authorList>
    </citation>
    <scope>NUCLEOTIDE SEQUENCE</scope>
    <source>
        <strain evidence="3">HQ</strain>
    </source>
</reference>
<dbReference type="InterPro" id="IPR025159">
    <property type="entry name" value="AbiEi_N"/>
</dbReference>
<accession>A0AAW6LQL8</accession>
<feature type="compositionally biased region" description="Polar residues" evidence="1">
    <location>
        <begin position="366"/>
        <end position="378"/>
    </location>
</feature>
<protein>
    <submittedName>
        <fullName evidence="3">Type IV toxin-antitoxin system AbiEi family antitoxin domain-containing protein</fullName>
    </submittedName>
</protein>
<comment type="caution">
    <text evidence="3">The sequence shown here is derived from an EMBL/GenBank/DDBJ whole genome shotgun (WGS) entry which is preliminary data.</text>
</comment>
<dbReference type="RefSeq" id="WP_275232082.1">
    <property type="nucleotide sequence ID" value="NZ_JARDXE010000014.1"/>
</dbReference>
<sequence length="378" mass="40889">MKMKDAANMVAEIAAEQWGIITTAQARAHDVTPVQMKRLTDRGALERVHHGIYTMTRMPYDPIQDIRIAWIALDPKTPAWDRLTQDFPTGVVSHRTAAKLHQLGDIDADWTEFTCQRRIRIDLPDIKIHTGTIEVKDWTTVEGLPVTTASRTVEDLAAAKIDGGHLASIAQDAIAQELATPDDLEKALAPHAFAYGHALNDGSRFLASLIEQAGVSTNTLRLADMATRYLREREPSAADNASNTPRHIKLDPGALAFAAAESTGQFEQYLKIVSDNVLRDAISGLAAAQLDTVRDAVRASLSESVKNSSLPRIQQPALEAARAALSQAMAPLRQAAAENLKASTRSLEEKGAPPIAESHGGHENRNLPNSGTGQGDNS</sequence>
<organism evidence="3 4">
    <name type="scientific">Rhodococcus qingshengii</name>
    <dbReference type="NCBI Taxonomy" id="334542"/>
    <lineage>
        <taxon>Bacteria</taxon>
        <taxon>Bacillati</taxon>
        <taxon>Actinomycetota</taxon>
        <taxon>Actinomycetes</taxon>
        <taxon>Mycobacteriales</taxon>
        <taxon>Nocardiaceae</taxon>
        <taxon>Rhodococcus</taxon>
        <taxon>Rhodococcus erythropolis group</taxon>
    </lineage>
</organism>
<name>A0AAW6LQL8_RHOSG</name>
<proteinExistence type="predicted"/>
<feature type="region of interest" description="Disordered" evidence="1">
    <location>
        <begin position="337"/>
        <end position="378"/>
    </location>
</feature>
<evidence type="ECO:0000313" key="4">
    <source>
        <dbReference type="Proteomes" id="UP001217325"/>
    </source>
</evidence>
<dbReference type="AlphaFoldDB" id="A0AAW6LQL8"/>
<dbReference type="EMBL" id="JARDXE010000014">
    <property type="protein sequence ID" value="MDE8647502.1"/>
    <property type="molecule type" value="Genomic_DNA"/>
</dbReference>
<dbReference type="Pfam" id="PF13338">
    <property type="entry name" value="AbiEi_4"/>
    <property type="match status" value="1"/>
</dbReference>
<evidence type="ECO:0000313" key="3">
    <source>
        <dbReference type="EMBL" id="MDE8647502.1"/>
    </source>
</evidence>
<evidence type="ECO:0000256" key="1">
    <source>
        <dbReference type="SAM" id="MobiDB-lite"/>
    </source>
</evidence>
<dbReference type="Proteomes" id="UP001217325">
    <property type="component" value="Unassembled WGS sequence"/>
</dbReference>
<evidence type="ECO:0000259" key="2">
    <source>
        <dbReference type="Pfam" id="PF13338"/>
    </source>
</evidence>
<gene>
    <name evidence="3" type="ORF">PXH69_21245</name>
</gene>